<dbReference type="GO" id="GO:0140359">
    <property type="term" value="F:ABC-type transporter activity"/>
    <property type="evidence" value="ECO:0007669"/>
    <property type="project" value="InterPro"/>
</dbReference>
<dbReference type="InterPro" id="IPR036640">
    <property type="entry name" value="ABC1_TM_sf"/>
</dbReference>
<proteinExistence type="predicted"/>
<dbReference type="AlphaFoldDB" id="A0A2N5ZAR4"/>
<comment type="subcellular location">
    <subcellularLocation>
        <location evidence="1">Cell membrane</location>
        <topology evidence="1">Multi-pass membrane protein</topology>
    </subcellularLocation>
</comment>
<evidence type="ECO:0000313" key="7">
    <source>
        <dbReference type="EMBL" id="PLX15771.1"/>
    </source>
</evidence>
<dbReference type="SUPFAM" id="SSF90123">
    <property type="entry name" value="ABC transporter transmembrane region"/>
    <property type="match status" value="1"/>
</dbReference>
<keyword evidence="3 5" id="KW-1133">Transmembrane helix</keyword>
<sequence>MPKKKLSYGYSQLFSVMLDSFKYWKLFLIGFITLLFVTGMDIYFPYFTRNIINDFIGSRVVEINSEEKINGYLLKDPKDALEFENKNIKVYTVDGLKYVKHSDLKKMPKKQLRRIREKDVSGILKRLKFILILLFMYIIIYFVHYFSINYIGQTMMYDLRNRVFKKLTGFKMSYYTQIPVCVLVTRVINDVESINKFFS</sequence>
<evidence type="ECO:0000256" key="5">
    <source>
        <dbReference type="SAM" id="Phobius"/>
    </source>
</evidence>
<dbReference type="EMBL" id="PKTG01000130">
    <property type="protein sequence ID" value="PLX15771.1"/>
    <property type="molecule type" value="Genomic_DNA"/>
</dbReference>
<protein>
    <recommendedName>
        <fullName evidence="6">ABC transmembrane type-1 domain-containing protein</fullName>
    </recommendedName>
</protein>
<accession>A0A2N5ZAR4</accession>
<dbReference type="Proteomes" id="UP000234857">
    <property type="component" value="Unassembled WGS sequence"/>
</dbReference>
<comment type="caution">
    <text evidence="7">The sequence shown here is derived from an EMBL/GenBank/DDBJ whole genome shotgun (WGS) entry which is preliminary data.</text>
</comment>
<dbReference type="Gene3D" id="1.20.1560.10">
    <property type="entry name" value="ABC transporter type 1, transmembrane domain"/>
    <property type="match status" value="1"/>
</dbReference>
<evidence type="ECO:0000256" key="3">
    <source>
        <dbReference type="ARBA" id="ARBA00022989"/>
    </source>
</evidence>
<dbReference type="InterPro" id="IPR011527">
    <property type="entry name" value="ABC1_TM_dom"/>
</dbReference>
<feature type="transmembrane region" description="Helical" evidence="5">
    <location>
        <begin position="23"/>
        <end position="44"/>
    </location>
</feature>
<evidence type="ECO:0000256" key="1">
    <source>
        <dbReference type="ARBA" id="ARBA00004651"/>
    </source>
</evidence>
<evidence type="ECO:0000256" key="4">
    <source>
        <dbReference type="ARBA" id="ARBA00023136"/>
    </source>
</evidence>
<feature type="domain" description="ABC transmembrane type-1" evidence="6">
    <location>
        <begin position="28"/>
        <end position="199"/>
    </location>
</feature>
<reference evidence="7 8" key="1">
    <citation type="submission" date="2017-11" db="EMBL/GenBank/DDBJ databases">
        <title>Genome-resolved metagenomics identifies genetic mobility, metabolic interactions, and unexpected diversity in perchlorate-reducing communities.</title>
        <authorList>
            <person name="Barnum T.P."/>
            <person name="Figueroa I.A."/>
            <person name="Carlstrom C.I."/>
            <person name="Lucas L.N."/>
            <person name="Engelbrektson A.L."/>
            <person name="Coates J.D."/>
        </authorList>
    </citation>
    <scope>NUCLEOTIDE SEQUENCE [LARGE SCALE GENOMIC DNA]</scope>
    <source>
        <strain evidence="7">BM706</strain>
    </source>
</reference>
<evidence type="ECO:0000259" key="6">
    <source>
        <dbReference type="PROSITE" id="PS50929"/>
    </source>
</evidence>
<dbReference type="GO" id="GO:0005886">
    <property type="term" value="C:plasma membrane"/>
    <property type="evidence" value="ECO:0007669"/>
    <property type="project" value="UniProtKB-SubCell"/>
</dbReference>
<keyword evidence="2 5" id="KW-0812">Transmembrane</keyword>
<feature type="transmembrane region" description="Helical" evidence="5">
    <location>
        <begin position="129"/>
        <end position="152"/>
    </location>
</feature>
<name>A0A2N5ZAR4_MUIH1</name>
<gene>
    <name evidence="7" type="ORF">C0601_12405</name>
</gene>
<dbReference type="GO" id="GO:0005524">
    <property type="term" value="F:ATP binding"/>
    <property type="evidence" value="ECO:0007669"/>
    <property type="project" value="InterPro"/>
</dbReference>
<organism evidence="7 8">
    <name type="scientific">Muiribacterium halophilum</name>
    <dbReference type="NCBI Taxonomy" id="2053465"/>
    <lineage>
        <taxon>Bacteria</taxon>
        <taxon>Candidatus Muiribacteriota</taxon>
        <taxon>Candidatus Muiribacteriia</taxon>
        <taxon>Candidatus Muiribacteriales</taxon>
        <taxon>Candidatus Muiribacteriaceae</taxon>
        <taxon>Candidatus Muiribacterium</taxon>
    </lineage>
</organism>
<evidence type="ECO:0000313" key="8">
    <source>
        <dbReference type="Proteomes" id="UP000234857"/>
    </source>
</evidence>
<keyword evidence="4 5" id="KW-0472">Membrane</keyword>
<evidence type="ECO:0000256" key="2">
    <source>
        <dbReference type="ARBA" id="ARBA00022692"/>
    </source>
</evidence>
<dbReference type="PROSITE" id="PS50929">
    <property type="entry name" value="ABC_TM1F"/>
    <property type="match status" value="1"/>
</dbReference>
<dbReference type="Pfam" id="PF00664">
    <property type="entry name" value="ABC_membrane"/>
    <property type="match status" value="1"/>
</dbReference>